<dbReference type="Gene3D" id="1.20.1260.10">
    <property type="match status" value="1"/>
</dbReference>
<dbReference type="KEGG" id="ladl:NCTC12735_00193"/>
<dbReference type="NCBIfam" id="NF033656">
    <property type="entry name" value="DMQ_monoox_COQ7"/>
    <property type="match status" value="1"/>
</dbReference>
<dbReference type="InterPro" id="IPR012347">
    <property type="entry name" value="Ferritin-like"/>
</dbReference>
<comment type="function">
    <text evidence="9">Catalyzes the hydroxylation of 2-nonaprenyl-3-methyl-6-methoxy-1,4-benzoquinol during ubiquinone biosynthesis.</text>
</comment>
<keyword evidence="7 9" id="KW-0503">Monooxygenase</keyword>
<dbReference type="AlphaFoldDB" id="A0A0W0R1D9"/>
<feature type="binding site" evidence="9">
    <location>
        <position position="176"/>
    </location>
    <ligand>
        <name>Fe cation</name>
        <dbReference type="ChEBI" id="CHEBI:24875"/>
        <label>2</label>
    </ligand>
</feature>
<protein>
    <recommendedName>
        <fullName evidence="9">3-demethoxyubiquinol 3-hydroxylase</fullName>
        <shortName evidence="9">DMQ hydroxylase</shortName>
        <ecNumber evidence="9">1.14.99.60</ecNumber>
    </recommendedName>
    <alternativeName>
        <fullName evidence="9">2-nonaprenyl-3-methyl-6-methoxy-1,4-benzoquinol hydroxylase</fullName>
    </alternativeName>
</protein>
<evidence type="ECO:0000256" key="3">
    <source>
        <dbReference type="ARBA" id="ARBA00022688"/>
    </source>
</evidence>
<dbReference type="EMBL" id="LR134417">
    <property type="protein sequence ID" value="VEH82960.1"/>
    <property type="molecule type" value="Genomic_DNA"/>
</dbReference>
<dbReference type="InterPro" id="IPR011566">
    <property type="entry name" value="Ubq_synth_Coq7"/>
</dbReference>
<dbReference type="Proteomes" id="UP000054859">
    <property type="component" value="Unassembled WGS sequence"/>
</dbReference>
<feature type="binding site" evidence="9">
    <location>
        <position position="92"/>
    </location>
    <ligand>
        <name>Fe cation</name>
        <dbReference type="ChEBI" id="CHEBI:24875"/>
        <label>1</label>
    </ligand>
</feature>
<evidence type="ECO:0000313" key="12">
    <source>
        <dbReference type="Proteomes" id="UP000054859"/>
    </source>
</evidence>
<evidence type="ECO:0000256" key="1">
    <source>
        <dbReference type="ARBA" id="ARBA00004749"/>
    </source>
</evidence>
<evidence type="ECO:0000256" key="8">
    <source>
        <dbReference type="ARBA" id="ARBA00023136"/>
    </source>
</evidence>
<gene>
    <name evidence="9 11" type="primary">coq7</name>
    <name evidence="10" type="ORF">Lade_2163</name>
    <name evidence="11" type="ORF">NCTC12735_00193</name>
</gene>
<feature type="binding site" evidence="9">
    <location>
        <position position="179"/>
    </location>
    <ligand>
        <name>Fe cation</name>
        <dbReference type="ChEBI" id="CHEBI:24875"/>
        <label>2</label>
    </ligand>
</feature>
<reference evidence="11 13" key="2">
    <citation type="submission" date="2018-12" db="EMBL/GenBank/DDBJ databases">
        <authorList>
            <consortium name="Pathogen Informatics"/>
        </authorList>
    </citation>
    <scope>NUCLEOTIDE SEQUENCE [LARGE SCALE GENOMIC DNA]</scope>
    <source>
        <strain evidence="11 13">NCTC12735</strain>
        <plasmid evidence="13">8</plasmid>
    </source>
</reference>
<dbReference type="InterPro" id="IPR047809">
    <property type="entry name" value="COQ7_proteobact"/>
</dbReference>
<dbReference type="PATRIC" id="fig|45056.6.peg.2236"/>
<dbReference type="Proteomes" id="UP000281170">
    <property type="component" value="Plasmid 8"/>
</dbReference>
<evidence type="ECO:0000256" key="6">
    <source>
        <dbReference type="ARBA" id="ARBA00023004"/>
    </source>
</evidence>
<evidence type="ECO:0000256" key="7">
    <source>
        <dbReference type="ARBA" id="ARBA00023033"/>
    </source>
</evidence>
<evidence type="ECO:0000256" key="4">
    <source>
        <dbReference type="ARBA" id="ARBA00022723"/>
    </source>
</evidence>
<keyword evidence="10" id="KW-0830">Ubiquinone</keyword>
<dbReference type="GO" id="GO:0008682">
    <property type="term" value="F:3-demethoxyubiquinol 3-hydroxylase activity"/>
    <property type="evidence" value="ECO:0007669"/>
    <property type="project" value="UniProtKB-EC"/>
</dbReference>
<name>A0A0W0R1D9_9GAMM</name>
<comment type="pathway">
    <text evidence="1 9">Cofactor biosynthesis; ubiquinone biosynthesis.</text>
</comment>
<evidence type="ECO:0000313" key="13">
    <source>
        <dbReference type="Proteomes" id="UP000281170"/>
    </source>
</evidence>
<dbReference type="SUPFAM" id="SSF47240">
    <property type="entry name" value="Ferritin-like"/>
    <property type="match status" value="1"/>
</dbReference>
<feature type="binding site" evidence="9">
    <location>
        <position position="95"/>
    </location>
    <ligand>
        <name>Fe cation</name>
        <dbReference type="ChEBI" id="CHEBI:24875"/>
        <label>1</label>
    </ligand>
</feature>
<keyword evidence="4 9" id="KW-0479">Metal-binding</keyword>
<keyword evidence="3 9" id="KW-0831">Ubiquinone biosynthesis</keyword>
<dbReference type="EC" id="1.14.99.60" evidence="9"/>
<comment type="subcellular location">
    <subcellularLocation>
        <location evidence="9">Cell membrane</location>
        <topology evidence="9">Peripheral membrane protein</topology>
    </subcellularLocation>
</comment>
<organism evidence="10 12">
    <name type="scientific">Legionella adelaidensis</name>
    <dbReference type="NCBI Taxonomy" id="45056"/>
    <lineage>
        <taxon>Bacteria</taxon>
        <taxon>Pseudomonadati</taxon>
        <taxon>Pseudomonadota</taxon>
        <taxon>Gammaproteobacteria</taxon>
        <taxon>Legionellales</taxon>
        <taxon>Legionellaceae</taxon>
        <taxon>Legionella</taxon>
    </lineage>
</organism>
<dbReference type="OrthoDB" id="5192789at2"/>
<sequence length="213" mass="24265">MKIFKPVEELIINFDSLLRSVFVPQNRFVERSSPALNMPEPQLNHAEKKHVAGLMRVNHAGEVCAQALYQGQALTAKLPGTRKQMEKAAREEVDHLGWCELRLNELGSQPSILNLIWYTQSFLIGALAGLAGDQWSLGFVVETERQVTAHLEDHIQKLPKLDEKTQIILKKMQEEEIQHAELARKAGAKELPRPIQELMRLMSKVMTKTSYYI</sequence>
<keyword evidence="12" id="KW-1185">Reference proteome</keyword>
<dbReference type="Pfam" id="PF03232">
    <property type="entry name" value="COQ7"/>
    <property type="match status" value="1"/>
</dbReference>
<dbReference type="RefSeq" id="WP_058463258.1">
    <property type="nucleotide sequence ID" value="NZ_CAAAHS010000001.1"/>
</dbReference>
<feature type="binding site" evidence="9">
    <location>
        <position position="176"/>
    </location>
    <ligand>
        <name>Fe cation</name>
        <dbReference type="ChEBI" id="CHEBI:24875"/>
        <label>1</label>
    </ligand>
</feature>
<feature type="binding site" evidence="9">
    <location>
        <position position="62"/>
    </location>
    <ligand>
        <name>Fe cation</name>
        <dbReference type="ChEBI" id="CHEBI:24875"/>
        <label>1</label>
    </ligand>
</feature>
<dbReference type="STRING" id="45056.Lade_2163"/>
<geneLocation type="plasmid" evidence="11 13">
    <name>8</name>
</geneLocation>
<reference evidence="10 12" key="1">
    <citation type="submission" date="2015-11" db="EMBL/GenBank/DDBJ databases">
        <title>Identification of large and diverse effector repertoires of 38 Legionella species.</title>
        <authorList>
            <person name="Burstein D."/>
            <person name="Amaro F."/>
            <person name="Zusman T."/>
            <person name="Lifshitz Z."/>
            <person name="Cohen O."/>
            <person name="Gilbert J.A."/>
            <person name="Pupko T."/>
            <person name="Shuman H.A."/>
            <person name="Segal G."/>
        </authorList>
    </citation>
    <scope>NUCLEOTIDE SEQUENCE [LARGE SCALE GENOMIC DNA]</scope>
    <source>
        <strain evidence="10 12">1762-AUS-E</strain>
    </source>
</reference>
<comment type="catalytic activity">
    <reaction evidence="9">
        <text>a 5-methoxy-2-methyl-3-(all-trans-polyprenyl)benzene-1,4-diol + AH2 + O2 = a 3-demethylubiquinol + A + H2O</text>
        <dbReference type="Rhea" id="RHEA:50908"/>
        <dbReference type="Rhea" id="RHEA-COMP:10859"/>
        <dbReference type="Rhea" id="RHEA-COMP:10914"/>
        <dbReference type="ChEBI" id="CHEBI:13193"/>
        <dbReference type="ChEBI" id="CHEBI:15377"/>
        <dbReference type="ChEBI" id="CHEBI:15379"/>
        <dbReference type="ChEBI" id="CHEBI:17499"/>
        <dbReference type="ChEBI" id="CHEBI:84167"/>
        <dbReference type="ChEBI" id="CHEBI:84422"/>
        <dbReference type="EC" id="1.14.99.60"/>
    </reaction>
</comment>
<evidence type="ECO:0000256" key="9">
    <source>
        <dbReference type="HAMAP-Rule" id="MF_01658"/>
    </source>
</evidence>
<keyword evidence="2 9" id="KW-1003">Cell membrane</keyword>
<dbReference type="InterPro" id="IPR009078">
    <property type="entry name" value="Ferritin-like_SF"/>
</dbReference>
<evidence type="ECO:0000313" key="11">
    <source>
        <dbReference type="EMBL" id="VEH82960.1"/>
    </source>
</evidence>
<comment type="similarity">
    <text evidence="9">Belongs to the COQ7 family.</text>
</comment>
<dbReference type="GO" id="GO:0046872">
    <property type="term" value="F:metal ion binding"/>
    <property type="evidence" value="ECO:0007669"/>
    <property type="project" value="UniProtKB-KW"/>
</dbReference>
<keyword evidence="8 9" id="KW-0472">Membrane</keyword>
<feature type="binding site" evidence="9">
    <location>
        <position position="92"/>
    </location>
    <ligand>
        <name>Fe cation</name>
        <dbReference type="ChEBI" id="CHEBI:24875"/>
        <label>2</label>
    </ligand>
</feature>
<dbReference type="PANTHER" id="PTHR11237">
    <property type="entry name" value="COENZYME Q10 BIOSYNTHESIS PROTEIN 7"/>
    <property type="match status" value="1"/>
</dbReference>
<dbReference type="CDD" id="cd01042">
    <property type="entry name" value="DMQH"/>
    <property type="match status" value="1"/>
</dbReference>
<accession>A0A0W0R1D9</accession>
<keyword evidence="11" id="KW-0614">Plasmid</keyword>
<dbReference type="UniPathway" id="UPA00232"/>
<comment type="cofactor">
    <cofactor evidence="9">
        <name>Fe cation</name>
        <dbReference type="ChEBI" id="CHEBI:24875"/>
    </cofactor>
    <text evidence="9">Binds 2 iron ions per subunit.</text>
</comment>
<dbReference type="PANTHER" id="PTHR11237:SF4">
    <property type="entry name" value="5-DEMETHOXYUBIQUINONE HYDROXYLASE, MITOCHONDRIAL"/>
    <property type="match status" value="1"/>
</dbReference>
<dbReference type="HAMAP" id="MF_01658">
    <property type="entry name" value="COQ7"/>
    <property type="match status" value="1"/>
</dbReference>
<feature type="binding site" evidence="9">
    <location>
        <position position="144"/>
    </location>
    <ligand>
        <name>Fe cation</name>
        <dbReference type="ChEBI" id="CHEBI:24875"/>
        <label>2</label>
    </ligand>
</feature>
<keyword evidence="6 9" id="KW-0408">Iron</keyword>
<dbReference type="EMBL" id="LNKA01000019">
    <property type="protein sequence ID" value="KTC64869.1"/>
    <property type="molecule type" value="Genomic_DNA"/>
</dbReference>
<dbReference type="GO" id="GO:0006744">
    <property type="term" value="P:ubiquinone biosynthetic process"/>
    <property type="evidence" value="ECO:0007669"/>
    <property type="project" value="UniProtKB-UniRule"/>
</dbReference>
<evidence type="ECO:0000256" key="2">
    <source>
        <dbReference type="ARBA" id="ARBA00022475"/>
    </source>
</evidence>
<evidence type="ECO:0000256" key="5">
    <source>
        <dbReference type="ARBA" id="ARBA00023002"/>
    </source>
</evidence>
<dbReference type="GO" id="GO:0005886">
    <property type="term" value="C:plasma membrane"/>
    <property type="evidence" value="ECO:0007669"/>
    <property type="project" value="UniProtKB-SubCell"/>
</dbReference>
<evidence type="ECO:0000313" key="10">
    <source>
        <dbReference type="EMBL" id="KTC64869.1"/>
    </source>
</evidence>
<proteinExistence type="inferred from homology"/>
<keyword evidence="5 9" id="KW-0560">Oxidoreductase</keyword>